<dbReference type="GeneID" id="112282229"/>
<dbReference type="PANTHER" id="PTHR31672">
    <property type="entry name" value="BNACNNG10540D PROTEIN"/>
    <property type="match status" value="1"/>
</dbReference>
<sequence>MSLISASGVDNGRTWNSLPPELQDLVLARLDLTDLYKVVRVCKSFREVIYRESFRQARARLRPVECPLGPTLFCVEKNRWHLWGFDWKNHSWLKLPPFTDSIPAPDPKLFKDFLIAGHHGLICANMGKASEPEKLYIFNPLTGEAQQLPPLHHPRHPVVISLQVTTPGRADFRVIAVGSAAVGTGYLSRKTEVYCSVKRRWEVAGDVPGEDFSINEYQTGLYCKTLNLLLCTGFMVDRRKGILAFDVGTNEWRAQWHCPFFRLRCVDRAVTINFAIAQLEECNGVIHLFSEQETGGTVTHCIDRLDLGIEGTYTWTRRLTLSRRGTRALLVYPEFTCVPVEEHKLCIFNTVQLTGDVYDMSKETVETSHFESLPTPPALLDNKTLFYSLNPLNYYFQPSFGVVLSNLK</sequence>
<dbReference type="CDD" id="cd09917">
    <property type="entry name" value="F-box_SF"/>
    <property type="match status" value="1"/>
</dbReference>
<accession>A0A2K1KI62</accession>
<evidence type="ECO:0000259" key="1">
    <source>
        <dbReference type="PROSITE" id="PS50181"/>
    </source>
</evidence>
<dbReference type="SUPFAM" id="SSF50965">
    <property type="entry name" value="Galactose oxidase, central domain"/>
    <property type="match status" value="1"/>
</dbReference>
<proteinExistence type="predicted"/>
<dbReference type="SUPFAM" id="SSF81383">
    <property type="entry name" value="F-box domain"/>
    <property type="match status" value="1"/>
</dbReference>
<feature type="domain" description="F-box" evidence="1">
    <location>
        <begin position="12"/>
        <end position="57"/>
    </location>
</feature>
<dbReference type="SMART" id="SM00256">
    <property type="entry name" value="FBOX"/>
    <property type="match status" value="1"/>
</dbReference>
<dbReference type="InterPro" id="IPR050796">
    <property type="entry name" value="SCF_F-box_component"/>
</dbReference>
<dbReference type="RefSeq" id="XP_024375380.1">
    <property type="nucleotide sequence ID" value="XM_024519612.2"/>
</dbReference>
<organism evidence="2">
    <name type="scientific">Physcomitrium patens</name>
    <name type="common">Spreading-leaved earth moss</name>
    <name type="synonym">Physcomitrella patens</name>
    <dbReference type="NCBI Taxonomy" id="3218"/>
    <lineage>
        <taxon>Eukaryota</taxon>
        <taxon>Viridiplantae</taxon>
        <taxon>Streptophyta</taxon>
        <taxon>Embryophyta</taxon>
        <taxon>Bryophyta</taxon>
        <taxon>Bryophytina</taxon>
        <taxon>Bryopsida</taxon>
        <taxon>Funariidae</taxon>
        <taxon>Funariales</taxon>
        <taxon>Funariaceae</taxon>
        <taxon>Physcomitrium</taxon>
    </lineage>
</organism>
<reference evidence="3" key="3">
    <citation type="submission" date="2020-12" db="UniProtKB">
        <authorList>
            <consortium name="EnsemblPlants"/>
        </authorList>
    </citation>
    <scope>IDENTIFICATION</scope>
</reference>
<gene>
    <name evidence="3" type="primary">LOC112282229</name>
    <name evidence="2" type="ORF">PHYPA_007133</name>
</gene>
<dbReference type="EMBL" id="ABEU02000005">
    <property type="protein sequence ID" value="PNR53458.1"/>
    <property type="molecule type" value="Genomic_DNA"/>
</dbReference>
<name>A0A2K1KI62_PHYPA</name>
<protein>
    <recommendedName>
        <fullName evidence="1">F-box domain-containing protein</fullName>
    </recommendedName>
</protein>
<dbReference type="Gramene" id="Pp3c5_2310V3.2">
    <property type="protein sequence ID" value="PAC:32952817.CDS.1"/>
    <property type="gene ID" value="Pp3c5_2310"/>
</dbReference>
<keyword evidence="4" id="KW-1185">Reference proteome</keyword>
<dbReference type="EnsemblPlants" id="Pp3c5_2310V3.2">
    <property type="protein sequence ID" value="PAC:32952817.CDS.1"/>
    <property type="gene ID" value="Pp3c5_2310"/>
</dbReference>
<dbReference type="InterPro" id="IPR036047">
    <property type="entry name" value="F-box-like_dom_sf"/>
</dbReference>
<dbReference type="Proteomes" id="UP000006727">
    <property type="component" value="Chromosome 5"/>
</dbReference>
<dbReference type="PROSITE" id="PS50181">
    <property type="entry name" value="FBOX"/>
    <property type="match status" value="1"/>
</dbReference>
<dbReference type="InterPro" id="IPR001810">
    <property type="entry name" value="F-box_dom"/>
</dbReference>
<reference evidence="2 4" key="2">
    <citation type="journal article" date="2018" name="Plant J.">
        <title>The Physcomitrella patens chromosome-scale assembly reveals moss genome structure and evolution.</title>
        <authorList>
            <person name="Lang D."/>
            <person name="Ullrich K.K."/>
            <person name="Murat F."/>
            <person name="Fuchs J."/>
            <person name="Jenkins J."/>
            <person name="Haas F.B."/>
            <person name="Piednoel M."/>
            <person name="Gundlach H."/>
            <person name="Van Bel M."/>
            <person name="Meyberg R."/>
            <person name="Vives C."/>
            <person name="Morata J."/>
            <person name="Symeonidi A."/>
            <person name="Hiss M."/>
            <person name="Muchero W."/>
            <person name="Kamisugi Y."/>
            <person name="Saleh O."/>
            <person name="Blanc G."/>
            <person name="Decker E.L."/>
            <person name="van Gessel N."/>
            <person name="Grimwood J."/>
            <person name="Hayes R.D."/>
            <person name="Graham S.W."/>
            <person name="Gunter L.E."/>
            <person name="McDaniel S.F."/>
            <person name="Hoernstein S.N.W."/>
            <person name="Larsson A."/>
            <person name="Li F.W."/>
            <person name="Perroud P.F."/>
            <person name="Phillips J."/>
            <person name="Ranjan P."/>
            <person name="Rokshar D.S."/>
            <person name="Rothfels C.J."/>
            <person name="Schneider L."/>
            <person name="Shu S."/>
            <person name="Stevenson D.W."/>
            <person name="Thummler F."/>
            <person name="Tillich M."/>
            <person name="Villarreal Aguilar J.C."/>
            <person name="Widiez T."/>
            <person name="Wong G.K."/>
            <person name="Wymore A."/>
            <person name="Zhang Y."/>
            <person name="Zimmer A.D."/>
            <person name="Quatrano R.S."/>
            <person name="Mayer K.F.X."/>
            <person name="Goodstein D."/>
            <person name="Casacuberta J.M."/>
            <person name="Vandepoele K."/>
            <person name="Reski R."/>
            <person name="Cuming A.C."/>
            <person name="Tuskan G.A."/>
            <person name="Maumus F."/>
            <person name="Salse J."/>
            <person name="Schmutz J."/>
            <person name="Rensing S.A."/>
        </authorList>
    </citation>
    <scope>NUCLEOTIDE SEQUENCE [LARGE SCALE GENOMIC DNA]</scope>
    <source>
        <strain evidence="3 4">cv. Gransden 2004</strain>
    </source>
</reference>
<dbReference type="OrthoDB" id="1927115at2759"/>
<reference evidence="2 4" key="1">
    <citation type="journal article" date="2008" name="Science">
        <title>The Physcomitrella genome reveals evolutionary insights into the conquest of land by plants.</title>
        <authorList>
            <person name="Rensing S."/>
            <person name="Lang D."/>
            <person name="Zimmer A."/>
            <person name="Terry A."/>
            <person name="Salamov A."/>
            <person name="Shapiro H."/>
            <person name="Nishiyama T."/>
            <person name="Perroud P.-F."/>
            <person name="Lindquist E."/>
            <person name="Kamisugi Y."/>
            <person name="Tanahashi T."/>
            <person name="Sakakibara K."/>
            <person name="Fujita T."/>
            <person name="Oishi K."/>
            <person name="Shin-I T."/>
            <person name="Kuroki Y."/>
            <person name="Toyoda A."/>
            <person name="Suzuki Y."/>
            <person name="Hashimoto A."/>
            <person name="Yamaguchi K."/>
            <person name="Sugano A."/>
            <person name="Kohara Y."/>
            <person name="Fujiyama A."/>
            <person name="Anterola A."/>
            <person name="Aoki S."/>
            <person name="Ashton N."/>
            <person name="Barbazuk W.B."/>
            <person name="Barker E."/>
            <person name="Bennetzen J."/>
            <person name="Bezanilla M."/>
            <person name="Blankenship R."/>
            <person name="Cho S.H."/>
            <person name="Dutcher S."/>
            <person name="Estelle M."/>
            <person name="Fawcett J.A."/>
            <person name="Gundlach H."/>
            <person name="Hanada K."/>
            <person name="Heyl A."/>
            <person name="Hicks K.A."/>
            <person name="Hugh J."/>
            <person name="Lohr M."/>
            <person name="Mayer K."/>
            <person name="Melkozernov A."/>
            <person name="Murata T."/>
            <person name="Nelson D."/>
            <person name="Pils B."/>
            <person name="Prigge M."/>
            <person name="Reiss B."/>
            <person name="Renner T."/>
            <person name="Rombauts S."/>
            <person name="Rushton P."/>
            <person name="Sanderfoot A."/>
            <person name="Schween G."/>
            <person name="Shiu S.-H."/>
            <person name="Stueber K."/>
            <person name="Theodoulou F.L."/>
            <person name="Tu H."/>
            <person name="Van de Peer Y."/>
            <person name="Verrier P.J."/>
            <person name="Waters E."/>
            <person name="Wood A."/>
            <person name="Yang L."/>
            <person name="Cove D."/>
            <person name="Cuming A."/>
            <person name="Hasebe M."/>
            <person name="Lucas S."/>
            <person name="Mishler D.B."/>
            <person name="Reski R."/>
            <person name="Grigoriev I."/>
            <person name="Quatrano R.S."/>
            <person name="Boore J.L."/>
        </authorList>
    </citation>
    <scope>NUCLEOTIDE SEQUENCE [LARGE SCALE GENOMIC DNA]</scope>
    <source>
        <strain evidence="3 4">cv. Gransden 2004</strain>
    </source>
</reference>
<dbReference type="InterPro" id="IPR015915">
    <property type="entry name" value="Kelch-typ_b-propeller"/>
</dbReference>
<dbReference type="Gene3D" id="2.120.10.80">
    <property type="entry name" value="Kelch-type beta propeller"/>
    <property type="match status" value="1"/>
</dbReference>
<dbReference type="AlphaFoldDB" id="A0A2K1KI62"/>
<evidence type="ECO:0000313" key="4">
    <source>
        <dbReference type="Proteomes" id="UP000006727"/>
    </source>
</evidence>
<dbReference type="Gramene" id="Pp3c5_2310V3.1">
    <property type="protein sequence ID" value="PAC:32952816.CDS.1"/>
    <property type="gene ID" value="Pp3c5_2310"/>
</dbReference>
<dbReference type="PaxDb" id="3218-PP1S72_162V6.1"/>
<dbReference type="EnsemblPlants" id="Pp3c5_2310V3.1">
    <property type="protein sequence ID" value="PAC:32952816.CDS.1"/>
    <property type="gene ID" value="Pp3c5_2310"/>
</dbReference>
<dbReference type="Gene3D" id="1.20.1280.50">
    <property type="match status" value="1"/>
</dbReference>
<dbReference type="PANTHER" id="PTHR31672:SF2">
    <property type="entry name" value="F-BOX DOMAIN-CONTAINING PROTEIN"/>
    <property type="match status" value="1"/>
</dbReference>
<dbReference type="InterPro" id="IPR011043">
    <property type="entry name" value="Gal_Oxase/kelch_b-propeller"/>
</dbReference>
<dbReference type="Pfam" id="PF12937">
    <property type="entry name" value="F-box-like"/>
    <property type="match status" value="1"/>
</dbReference>
<evidence type="ECO:0000313" key="2">
    <source>
        <dbReference type="EMBL" id="PNR53458.1"/>
    </source>
</evidence>
<evidence type="ECO:0000313" key="3">
    <source>
        <dbReference type="EnsemblPlants" id="PAC:32952816.CDS.1"/>
    </source>
</evidence>